<feature type="chain" id="PRO_5037784477" evidence="1">
    <location>
        <begin position="25"/>
        <end position="155"/>
    </location>
</feature>
<dbReference type="Pfam" id="PF07007">
    <property type="entry name" value="LprI"/>
    <property type="match status" value="1"/>
</dbReference>
<dbReference type="InterPro" id="IPR009739">
    <property type="entry name" value="LprI-like_N"/>
</dbReference>
<dbReference type="EMBL" id="JAHLFE010000210">
    <property type="protein sequence ID" value="MBU3845217.1"/>
    <property type="molecule type" value="Genomic_DNA"/>
</dbReference>
<comment type="caution">
    <text evidence="3">The sequence shown here is derived from an EMBL/GenBank/DDBJ whole genome shotgun (WGS) entry which is preliminary data.</text>
</comment>
<gene>
    <name evidence="3" type="ORF">H9847_10225</name>
</gene>
<dbReference type="AlphaFoldDB" id="A0A948X050"/>
<dbReference type="Gene3D" id="1.20.1270.180">
    <property type="match status" value="1"/>
</dbReference>
<dbReference type="Proteomes" id="UP000733611">
    <property type="component" value="Unassembled WGS sequence"/>
</dbReference>
<keyword evidence="1" id="KW-0732">Signal</keyword>
<proteinExistence type="predicted"/>
<name>A0A948X050_9GAMM</name>
<evidence type="ECO:0000256" key="1">
    <source>
        <dbReference type="SAM" id="SignalP"/>
    </source>
</evidence>
<feature type="domain" description="Lysozyme inhibitor LprI-like N-terminal" evidence="2">
    <location>
        <begin position="40"/>
        <end position="114"/>
    </location>
</feature>
<organism evidence="3 4">
    <name type="scientific">Candidatus Anaerobiospirillum pullicola</name>
    <dbReference type="NCBI Taxonomy" id="2838451"/>
    <lineage>
        <taxon>Bacteria</taxon>
        <taxon>Pseudomonadati</taxon>
        <taxon>Pseudomonadota</taxon>
        <taxon>Gammaproteobacteria</taxon>
        <taxon>Aeromonadales</taxon>
        <taxon>Succinivibrionaceae</taxon>
        <taxon>Anaerobiospirillum</taxon>
    </lineage>
</organism>
<evidence type="ECO:0000313" key="4">
    <source>
        <dbReference type="Proteomes" id="UP000733611"/>
    </source>
</evidence>
<feature type="signal peptide" evidence="1">
    <location>
        <begin position="1"/>
        <end position="24"/>
    </location>
</feature>
<reference evidence="3" key="1">
    <citation type="journal article" date="2021" name="PeerJ">
        <title>Extensive microbial diversity within the chicken gut microbiome revealed by metagenomics and culture.</title>
        <authorList>
            <person name="Gilroy R."/>
            <person name="Ravi A."/>
            <person name="Getino M."/>
            <person name="Pursley I."/>
            <person name="Horton D.L."/>
            <person name="Alikhan N.F."/>
            <person name="Baker D."/>
            <person name="Gharbi K."/>
            <person name="Hall N."/>
            <person name="Watson M."/>
            <person name="Adriaenssens E.M."/>
            <person name="Foster-Nyarko E."/>
            <person name="Jarju S."/>
            <person name="Secka A."/>
            <person name="Antonio M."/>
            <person name="Oren A."/>
            <person name="Chaudhuri R.R."/>
            <person name="La Ragione R."/>
            <person name="Hildebrand F."/>
            <person name="Pallen M.J."/>
        </authorList>
    </citation>
    <scope>NUCLEOTIDE SEQUENCE</scope>
    <source>
        <strain evidence="3">378</strain>
    </source>
</reference>
<evidence type="ECO:0000313" key="3">
    <source>
        <dbReference type="EMBL" id="MBU3845217.1"/>
    </source>
</evidence>
<sequence length="155" mass="17658">MRLGRLCGLLMGATLLTVVSTVWAQTPVFTGEIAPGFDRCMTERGETTMGEVDCYSQAYDYWDAELNRQYKAAQSYCDSLKVTGSDVDKAVAQECRASLKETQLRWIRYRDAMQTSNFFLVPDRNNQRGNIEHLRTMVYVVMTQAQLLTPPQQPQ</sequence>
<protein>
    <submittedName>
        <fullName evidence="3">DUF1311 domain-containing protein</fullName>
    </submittedName>
</protein>
<accession>A0A948X050</accession>
<reference evidence="3" key="2">
    <citation type="submission" date="2021-04" db="EMBL/GenBank/DDBJ databases">
        <authorList>
            <person name="Gilroy R."/>
        </authorList>
    </citation>
    <scope>NUCLEOTIDE SEQUENCE</scope>
    <source>
        <strain evidence="3">378</strain>
    </source>
</reference>
<evidence type="ECO:0000259" key="2">
    <source>
        <dbReference type="Pfam" id="PF07007"/>
    </source>
</evidence>